<sequence>MLLRSIIDSNVPDESSVKVQLLYRDYMELKDIADDNNLTLKKLVNKSIGMALEDIEEKGFYSRSRSVRVVTSEMKKCSLKIKNKHYEKLVKICEYHDIRLKDIVRDIIIYYPFEFFRGGYNN</sequence>
<accession>A0A2Z2KIB7</accession>
<gene>
    <name evidence="1" type="ORF">B9T62_35965</name>
</gene>
<name>A0A2Z2KIB7_9BACL</name>
<evidence type="ECO:0000313" key="1">
    <source>
        <dbReference type="EMBL" id="ASA25657.1"/>
    </source>
</evidence>
<evidence type="ECO:0000313" key="2">
    <source>
        <dbReference type="Proteomes" id="UP000249890"/>
    </source>
</evidence>
<dbReference type="AlphaFoldDB" id="A0A2Z2KIB7"/>
<proteinExistence type="predicted"/>
<organism evidence="1 2">
    <name type="scientific">Paenibacillus donghaensis</name>
    <dbReference type="NCBI Taxonomy" id="414771"/>
    <lineage>
        <taxon>Bacteria</taxon>
        <taxon>Bacillati</taxon>
        <taxon>Bacillota</taxon>
        <taxon>Bacilli</taxon>
        <taxon>Bacillales</taxon>
        <taxon>Paenibacillaceae</taxon>
        <taxon>Paenibacillus</taxon>
    </lineage>
</organism>
<dbReference type="KEGG" id="pdh:B9T62_35965"/>
<reference evidence="1 2" key="1">
    <citation type="submission" date="2017-06" db="EMBL/GenBank/DDBJ databases">
        <title>Complete genome sequence of Paenibacillus donghaensis KCTC 13049T isolated from East Sea sediment, South Korea.</title>
        <authorList>
            <person name="Jung B.K."/>
            <person name="Hong S.-J."/>
            <person name="Shin J.-H."/>
        </authorList>
    </citation>
    <scope>NUCLEOTIDE SEQUENCE [LARGE SCALE GENOMIC DNA]</scope>
    <source>
        <strain evidence="1 2">KCTC 13049</strain>
    </source>
</reference>
<protein>
    <submittedName>
        <fullName evidence="1">Uncharacterized protein</fullName>
    </submittedName>
</protein>
<dbReference type="Proteomes" id="UP000249890">
    <property type="component" value="Chromosome"/>
</dbReference>
<dbReference type="EMBL" id="CP021780">
    <property type="protein sequence ID" value="ASA25657.1"/>
    <property type="molecule type" value="Genomic_DNA"/>
</dbReference>
<keyword evidence="2" id="KW-1185">Reference proteome</keyword>